<dbReference type="AlphaFoldDB" id="A0A6G7ZMJ4"/>
<evidence type="ECO:0000313" key="2">
    <source>
        <dbReference type="Proteomes" id="UP000502502"/>
    </source>
</evidence>
<proteinExistence type="predicted"/>
<evidence type="ECO:0000313" key="1">
    <source>
        <dbReference type="EMBL" id="QIL02204.1"/>
    </source>
</evidence>
<organism evidence="1 2">
    <name type="scientific">Sphingomonas sinipercae</name>
    <dbReference type="NCBI Taxonomy" id="2714944"/>
    <lineage>
        <taxon>Bacteria</taxon>
        <taxon>Pseudomonadati</taxon>
        <taxon>Pseudomonadota</taxon>
        <taxon>Alphaproteobacteria</taxon>
        <taxon>Sphingomonadales</taxon>
        <taxon>Sphingomonadaceae</taxon>
        <taxon>Sphingomonas</taxon>
    </lineage>
</organism>
<gene>
    <name evidence="1" type="ORF">G7078_04990</name>
</gene>
<dbReference type="EMBL" id="CP049871">
    <property type="protein sequence ID" value="QIL02204.1"/>
    <property type="molecule type" value="Genomic_DNA"/>
</dbReference>
<protein>
    <submittedName>
        <fullName evidence="1">Uncharacterized protein</fullName>
    </submittedName>
</protein>
<dbReference type="KEGG" id="ssin:G7078_04990"/>
<reference evidence="1 2" key="1">
    <citation type="submission" date="2020-03" db="EMBL/GenBank/DDBJ databases">
        <title>Sphingomonas sp. nov., isolated from fish.</title>
        <authorList>
            <person name="Hyun D.-W."/>
            <person name="Bae J.-W."/>
        </authorList>
    </citation>
    <scope>NUCLEOTIDE SEQUENCE [LARGE SCALE GENOMIC DNA]</scope>
    <source>
        <strain evidence="1 2">HDW15C</strain>
    </source>
</reference>
<dbReference type="RefSeq" id="WP_166093619.1">
    <property type="nucleotide sequence ID" value="NZ_CP049871.1"/>
</dbReference>
<keyword evidence="2" id="KW-1185">Reference proteome</keyword>
<sequence>MYGGLALILLVFALILALPLFAVSARVSRRENAKLAMRDEEAIGEIEREDQVPGARR</sequence>
<dbReference type="Proteomes" id="UP000502502">
    <property type="component" value="Chromosome"/>
</dbReference>
<name>A0A6G7ZMJ4_9SPHN</name>
<accession>A0A6G7ZMJ4</accession>